<evidence type="ECO:0000313" key="2">
    <source>
        <dbReference type="EMBL" id="KAL3099363.1"/>
    </source>
</evidence>
<protein>
    <submittedName>
        <fullName evidence="1">Uncharacterized protein</fullName>
    </submittedName>
</protein>
<accession>A0ABD2IDQ2</accession>
<name>A0ABD2IDQ2_9BILA</name>
<dbReference type="AlphaFoldDB" id="A0ABD2IDQ2"/>
<comment type="caution">
    <text evidence="1">The sequence shown here is derived from an EMBL/GenBank/DDBJ whole genome shotgun (WGS) entry which is preliminary data.</text>
</comment>
<proteinExistence type="predicted"/>
<dbReference type="Proteomes" id="UP001620626">
    <property type="component" value="Unassembled WGS sequence"/>
</dbReference>
<reference evidence="1 3" key="1">
    <citation type="submission" date="2024-10" db="EMBL/GenBank/DDBJ databases">
        <authorList>
            <person name="Kim D."/>
        </authorList>
    </citation>
    <scope>NUCLEOTIDE SEQUENCE [LARGE SCALE GENOMIC DNA]</scope>
    <source>
        <strain evidence="1">BH-2024</strain>
    </source>
</reference>
<dbReference type="EMBL" id="JBICBT010001265">
    <property type="protein sequence ID" value="KAL3075965.1"/>
    <property type="molecule type" value="Genomic_DNA"/>
</dbReference>
<keyword evidence="3" id="KW-1185">Reference proteome</keyword>
<sequence length="118" mass="13601">MAAKRHNHLAWNQTAFILSAGQRKFFVLVALNQTAEPFTRFSSVENDFDGRAMQNDFLHSNGPSFLADYVDLWLLGLDMLPMAHQTEEQKEQLKMELFIHSSCNCFMEAWFVQPSESV</sequence>
<evidence type="ECO:0000313" key="1">
    <source>
        <dbReference type="EMBL" id="KAL3075965.1"/>
    </source>
</evidence>
<dbReference type="EMBL" id="JBICBT010000810">
    <property type="protein sequence ID" value="KAL3099363.1"/>
    <property type="molecule type" value="Genomic_DNA"/>
</dbReference>
<evidence type="ECO:0000313" key="3">
    <source>
        <dbReference type="Proteomes" id="UP001620626"/>
    </source>
</evidence>
<organism evidence="1 3">
    <name type="scientific">Heterodera trifolii</name>
    <dbReference type="NCBI Taxonomy" id="157864"/>
    <lineage>
        <taxon>Eukaryota</taxon>
        <taxon>Metazoa</taxon>
        <taxon>Ecdysozoa</taxon>
        <taxon>Nematoda</taxon>
        <taxon>Chromadorea</taxon>
        <taxon>Rhabditida</taxon>
        <taxon>Tylenchina</taxon>
        <taxon>Tylenchomorpha</taxon>
        <taxon>Tylenchoidea</taxon>
        <taxon>Heteroderidae</taxon>
        <taxon>Heteroderinae</taxon>
        <taxon>Heterodera</taxon>
    </lineage>
</organism>
<gene>
    <name evidence="2" type="ORF">niasHT_026784</name>
    <name evidence="1" type="ORF">niasHT_037218</name>
</gene>